<dbReference type="PANTHER" id="PTHR30177">
    <property type="entry name" value="GLYCINE BETAINE/L-PROLINE TRANSPORT SYSTEM PERMEASE PROTEIN PROW"/>
    <property type="match status" value="1"/>
</dbReference>
<evidence type="ECO:0000256" key="4">
    <source>
        <dbReference type="ARBA" id="ARBA00022692"/>
    </source>
</evidence>
<dbReference type="GO" id="GO:0031460">
    <property type="term" value="P:glycine betaine transport"/>
    <property type="evidence" value="ECO:0007669"/>
    <property type="project" value="TreeGrafter"/>
</dbReference>
<keyword evidence="7 8" id="KW-0472">Membrane</keyword>
<feature type="transmembrane region" description="Helical" evidence="8">
    <location>
        <begin position="24"/>
        <end position="43"/>
    </location>
</feature>
<keyword evidence="11" id="KW-1185">Reference proteome</keyword>
<evidence type="ECO:0000256" key="1">
    <source>
        <dbReference type="ARBA" id="ARBA00004651"/>
    </source>
</evidence>
<dbReference type="Proteomes" id="UP000027142">
    <property type="component" value="Chromosome"/>
</dbReference>
<comment type="similarity">
    <text evidence="2">Belongs to the binding-protein-dependent transport system permease family. CysTW subfamily.</text>
</comment>
<dbReference type="EMBL" id="CP003923">
    <property type="protein sequence ID" value="AIC94185.1"/>
    <property type="molecule type" value="Genomic_DNA"/>
</dbReference>
<dbReference type="FunFam" id="1.10.3720.10:FF:000001">
    <property type="entry name" value="Glycine betaine ABC transporter, permease"/>
    <property type="match status" value="1"/>
</dbReference>
<dbReference type="HOGENOM" id="CLU_046113_7_2_9"/>
<dbReference type="PROSITE" id="PS50928">
    <property type="entry name" value="ABC_TM1"/>
    <property type="match status" value="1"/>
</dbReference>
<evidence type="ECO:0000259" key="9">
    <source>
        <dbReference type="PROSITE" id="PS50928"/>
    </source>
</evidence>
<evidence type="ECO:0000256" key="3">
    <source>
        <dbReference type="ARBA" id="ARBA00022448"/>
    </source>
</evidence>
<keyword evidence="4 8" id="KW-0812">Transmembrane</keyword>
<organism evidence="10 11">
    <name type="scientific">Shouchella lehensis G1</name>
    <dbReference type="NCBI Taxonomy" id="1246626"/>
    <lineage>
        <taxon>Bacteria</taxon>
        <taxon>Bacillati</taxon>
        <taxon>Bacillota</taxon>
        <taxon>Bacilli</taxon>
        <taxon>Bacillales</taxon>
        <taxon>Bacillaceae</taxon>
        <taxon>Shouchella</taxon>
    </lineage>
</organism>
<evidence type="ECO:0000256" key="6">
    <source>
        <dbReference type="ARBA" id="ARBA00022989"/>
    </source>
</evidence>
<feature type="transmembrane region" description="Helical" evidence="8">
    <location>
        <begin position="55"/>
        <end position="75"/>
    </location>
</feature>
<evidence type="ECO:0000256" key="5">
    <source>
        <dbReference type="ARBA" id="ARBA00022970"/>
    </source>
</evidence>
<dbReference type="InterPro" id="IPR000515">
    <property type="entry name" value="MetI-like"/>
</dbReference>
<feature type="domain" description="ABC transmembrane type-1" evidence="9">
    <location>
        <begin position="20"/>
        <end position="203"/>
    </location>
</feature>
<evidence type="ECO:0000313" key="11">
    <source>
        <dbReference type="Proteomes" id="UP000027142"/>
    </source>
</evidence>
<feature type="transmembrane region" description="Helical" evidence="8">
    <location>
        <begin position="81"/>
        <end position="98"/>
    </location>
</feature>
<keyword evidence="6 8" id="KW-1133">Transmembrane helix</keyword>
<dbReference type="InterPro" id="IPR051204">
    <property type="entry name" value="ABC_transp_perm/SBD"/>
</dbReference>
<dbReference type="eggNOG" id="COG1174">
    <property type="taxonomic scope" value="Bacteria"/>
</dbReference>
<dbReference type="SUPFAM" id="SSF161098">
    <property type="entry name" value="MetI-like"/>
    <property type="match status" value="1"/>
</dbReference>
<dbReference type="GO" id="GO:0005886">
    <property type="term" value="C:plasma membrane"/>
    <property type="evidence" value="ECO:0007669"/>
    <property type="project" value="UniProtKB-SubCell"/>
</dbReference>
<dbReference type="InterPro" id="IPR035906">
    <property type="entry name" value="MetI-like_sf"/>
</dbReference>
<name>A0A060LWM7_9BACI</name>
<dbReference type="GO" id="GO:0055085">
    <property type="term" value="P:transmembrane transport"/>
    <property type="evidence" value="ECO:0007669"/>
    <property type="project" value="InterPro"/>
</dbReference>
<dbReference type="Gene3D" id="1.10.3720.10">
    <property type="entry name" value="MetI-like"/>
    <property type="match status" value="1"/>
</dbReference>
<proteinExistence type="inferred from homology"/>
<protein>
    <submittedName>
        <fullName evidence="10">Glycine betaine/carnitine/choline transport system permease protein opuCB</fullName>
    </submittedName>
</protein>
<comment type="subcellular location">
    <subcellularLocation>
        <location evidence="1 8">Cell membrane</location>
        <topology evidence="1 8">Multi-pass membrane protein</topology>
    </subcellularLocation>
</comment>
<dbReference type="AlphaFoldDB" id="A0A060LWM7"/>
<gene>
    <name evidence="10" type="ORF">BleG1_1607</name>
</gene>
<accession>A0A060LWM7</accession>
<dbReference type="GO" id="GO:0006865">
    <property type="term" value="P:amino acid transport"/>
    <property type="evidence" value="ECO:0007669"/>
    <property type="project" value="UniProtKB-KW"/>
</dbReference>
<dbReference type="PATRIC" id="fig|1246626.3.peg.1595"/>
<evidence type="ECO:0000256" key="2">
    <source>
        <dbReference type="ARBA" id="ARBA00007069"/>
    </source>
</evidence>
<dbReference type="KEGG" id="ble:BleG1_1607"/>
<reference evidence="10 11" key="1">
    <citation type="journal article" date="2014" name="Gene">
        <title>A comparative genomic analysis of the alkalitolerant soil bacterium Bacillus lehensis G1.</title>
        <authorList>
            <person name="Noor Y.M."/>
            <person name="Samsulrizal N.H."/>
            <person name="Jema'on N.A."/>
            <person name="Low K.O."/>
            <person name="Ramli A.N."/>
            <person name="Alias N.I."/>
            <person name="Damis S.I."/>
            <person name="Fuzi S.F."/>
            <person name="Isa M.N."/>
            <person name="Murad A.M."/>
            <person name="Raih M.F."/>
            <person name="Bakar F.D."/>
            <person name="Najimudin N."/>
            <person name="Mahadi N.M."/>
            <person name="Illias R.M."/>
        </authorList>
    </citation>
    <scope>NUCLEOTIDE SEQUENCE [LARGE SCALE GENOMIC DNA]</scope>
    <source>
        <strain evidence="10 11">G1</strain>
    </source>
</reference>
<dbReference type="CDD" id="cd06261">
    <property type="entry name" value="TM_PBP2"/>
    <property type="match status" value="1"/>
</dbReference>
<feature type="transmembrane region" description="Helical" evidence="8">
    <location>
        <begin position="134"/>
        <end position="160"/>
    </location>
</feature>
<dbReference type="STRING" id="1246626.BleG1_1607"/>
<keyword evidence="5" id="KW-0029">Amino-acid transport</keyword>
<dbReference type="Pfam" id="PF00528">
    <property type="entry name" value="BPD_transp_1"/>
    <property type="match status" value="1"/>
</dbReference>
<feature type="transmembrane region" description="Helical" evidence="8">
    <location>
        <begin position="180"/>
        <end position="202"/>
    </location>
</feature>
<evidence type="ECO:0000313" key="10">
    <source>
        <dbReference type="EMBL" id="AIC94185.1"/>
    </source>
</evidence>
<sequence length="217" mass="23244">MIDAITSTLSSYGWELLEKTGEHIYISFFAILLGVIAAVPAGVLLTRIPKVADRIISFVGILQTIPSLAILAFLMPFLGVGTAPAIVALFIYSVLPILRNTYTGVKEVDSKLVEAGRGMGMNNLELIRKIELPIALPVIMSGIRFATVYLIGWATLAAFIGGGGLGDLIFDGLNLYKPELIILGTVPATILALLASWGLSALEKKLTPKAYREKETA</sequence>
<dbReference type="PANTHER" id="PTHR30177:SF28">
    <property type="entry name" value="CHOLINE TRANSPORT SYSTEM PERMEASE PROTEIN OPUBB"/>
    <property type="match status" value="1"/>
</dbReference>
<evidence type="ECO:0000256" key="7">
    <source>
        <dbReference type="ARBA" id="ARBA00023136"/>
    </source>
</evidence>
<evidence type="ECO:0000256" key="8">
    <source>
        <dbReference type="RuleBase" id="RU363032"/>
    </source>
</evidence>
<dbReference type="OrthoDB" id="9801163at2"/>
<keyword evidence="3 8" id="KW-0813">Transport</keyword>